<evidence type="ECO:0000313" key="2">
    <source>
        <dbReference type="EMBL" id="GER42769.1"/>
    </source>
</evidence>
<dbReference type="Proteomes" id="UP000325081">
    <property type="component" value="Unassembled WGS sequence"/>
</dbReference>
<keyword evidence="3" id="KW-1185">Reference proteome</keyword>
<dbReference type="OrthoDB" id="1747734at2759"/>
<accession>A0A5A7QBZ5</accession>
<gene>
    <name evidence="2" type="ORF">STAS_19578</name>
</gene>
<comment type="caution">
    <text evidence="2">The sequence shown here is derived from an EMBL/GenBank/DDBJ whole genome shotgun (WGS) entry which is preliminary data.</text>
</comment>
<evidence type="ECO:0000256" key="1">
    <source>
        <dbReference type="SAM" id="MobiDB-lite"/>
    </source>
</evidence>
<evidence type="ECO:0000313" key="3">
    <source>
        <dbReference type="Proteomes" id="UP000325081"/>
    </source>
</evidence>
<feature type="region of interest" description="Disordered" evidence="1">
    <location>
        <begin position="29"/>
        <end position="56"/>
    </location>
</feature>
<protein>
    <submittedName>
        <fullName evidence="2">DNA binding</fullName>
    </submittedName>
</protein>
<name>A0A5A7QBZ5_STRAF</name>
<organism evidence="2 3">
    <name type="scientific">Striga asiatica</name>
    <name type="common">Asiatic witchweed</name>
    <name type="synonym">Buchnera asiatica</name>
    <dbReference type="NCBI Taxonomy" id="4170"/>
    <lineage>
        <taxon>Eukaryota</taxon>
        <taxon>Viridiplantae</taxon>
        <taxon>Streptophyta</taxon>
        <taxon>Embryophyta</taxon>
        <taxon>Tracheophyta</taxon>
        <taxon>Spermatophyta</taxon>
        <taxon>Magnoliopsida</taxon>
        <taxon>eudicotyledons</taxon>
        <taxon>Gunneridae</taxon>
        <taxon>Pentapetalae</taxon>
        <taxon>asterids</taxon>
        <taxon>lamiids</taxon>
        <taxon>Lamiales</taxon>
        <taxon>Orobanchaceae</taxon>
        <taxon>Buchnereae</taxon>
        <taxon>Striga</taxon>
    </lineage>
</organism>
<dbReference type="EMBL" id="BKCP01006449">
    <property type="protein sequence ID" value="GER42769.1"/>
    <property type="molecule type" value="Genomic_DNA"/>
</dbReference>
<proteinExistence type="predicted"/>
<dbReference type="AlphaFoldDB" id="A0A5A7QBZ5"/>
<reference evidence="3" key="1">
    <citation type="journal article" date="2019" name="Curr. Biol.">
        <title>Genome Sequence of Striga asiatica Provides Insight into the Evolution of Plant Parasitism.</title>
        <authorList>
            <person name="Yoshida S."/>
            <person name="Kim S."/>
            <person name="Wafula E.K."/>
            <person name="Tanskanen J."/>
            <person name="Kim Y.M."/>
            <person name="Honaas L."/>
            <person name="Yang Z."/>
            <person name="Spallek T."/>
            <person name="Conn C.E."/>
            <person name="Ichihashi Y."/>
            <person name="Cheong K."/>
            <person name="Cui S."/>
            <person name="Der J.P."/>
            <person name="Gundlach H."/>
            <person name="Jiao Y."/>
            <person name="Hori C."/>
            <person name="Ishida J.K."/>
            <person name="Kasahara H."/>
            <person name="Kiba T."/>
            <person name="Kim M.S."/>
            <person name="Koo N."/>
            <person name="Laohavisit A."/>
            <person name="Lee Y.H."/>
            <person name="Lumba S."/>
            <person name="McCourt P."/>
            <person name="Mortimer J.C."/>
            <person name="Mutuku J.M."/>
            <person name="Nomura T."/>
            <person name="Sasaki-Sekimoto Y."/>
            <person name="Seto Y."/>
            <person name="Wang Y."/>
            <person name="Wakatake T."/>
            <person name="Sakakibara H."/>
            <person name="Demura T."/>
            <person name="Yamaguchi S."/>
            <person name="Yoneyama K."/>
            <person name="Manabe R.I."/>
            <person name="Nelson D.C."/>
            <person name="Schulman A.H."/>
            <person name="Timko M.P."/>
            <person name="dePamphilis C.W."/>
            <person name="Choi D."/>
            <person name="Shirasu K."/>
        </authorList>
    </citation>
    <scope>NUCLEOTIDE SEQUENCE [LARGE SCALE GENOMIC DNA]</scope>
    <source>
        <strain evidence="3">cv. UVA1</strain>
    </source>
</reference>
<sequence>MSPISVSELINIQIQTDHWRNLPANDRAVTDGEQQKKRHPNHAEYPYRSNGAHSEVEPEPRLAAAAPVQQAHWTRVEVPAAPPHVVPAQPVLVPPVLDRRHASGEHQQERRQRAEFVDPARTRLLRLHPRLYAARVPQPPPFPQIYHHHPRVKVARPPAGEHAGESRVRPEMLGEILREICVAVLGRADCFLPQARPPQLRNVVDDDQI</sequence>